<protein>
    <recommendedName>
        <fullName evidence="3">Glycyl-tRNA synthetase subunit alpha</fullName>
    </recommendedName>
</protein>
<organism evidence="1 2">
    <name type="scientific">Chitinophaga oryzae</name>
    <dbReference type="NCBI Taxonomy" id="2725414"/>
    <lineage>
        <taxon>Bacteria</taxon>
        <taxon>Pseudomonadati</taxon>
        <taxon>Bacteroidota</taxon>
        <taxon>Chitinophagia</taxon>
        <taxon>Chitinophagales</taxon>
        <taxon>Chitinophagaceae</taxon>
        <taxon>Chitinophaga</taxon>
    </lineage>
</organism>
<accession>A0AAE6ZJI0</accession>
<dbReference type="AlphaFoldDB" id="A0AAE6ZJI0"/>
<sequence>MKVILIVLLVLSGLTTFGQQALHIYGGKGHDVYLGCLNCDNYNANSVWNAYGTYGSRYNAKSIWNSYGDYGSEYSSTSPFNPYAGDPPVVVDKDGGFYGYFTVNEYNDKRANFKLALTIYKFYDLIRDDVAKWYDKIFR</sequence>
<dbReference type="Proteomes" id="UP000502421">
    <property type="component" value="Chromosome"/>
</dbReference>
<dbReference type="EMBL" id="CP051205">
    <property type="protein sequence ID" value="QJB32554.1"/>
    <property type="molecule type" value="Genomic_DNA"/>
</dbReference>
<evidence type="ECO:0000313" key="1">
    <source>
        <dbReference type="EMBL" id="QJB32554.1"/>
    </source>
</evidence>
<reference evidence="2" key="1">
    <citation type="submission" date="2020-04" db="EMBL/GenBank/DDBJ databases">
        <authorList>
            <person name="Kittiwongwattana C."/>
        </authorList>
    </citation>
    <scope>NUCLEOTIDE SEQUENCE [LARGE SCALE GENOMIC DNA]</scope>
    <source>
        <strain evidence="2">1310</strain>
    </source>
</reference>
<dbReference type="KEGG" id="coy:HF329_14970"/>
<evidence type="ECO:0008006" key="3">
    <source>
        <dbReference type="Google" id="ProtNLM"/>
    </source>
</evidence>
<proteinExistence type="predicted"/>
<evidence type="ECO:0000313" key="2">
    <source>
        <dbReference type="Proteomes" id="UP000502421"/>
    </source>
</evidence>
<name>A0AAE6ZJI0_9BACT</name>
<gene>
    <name evidence="1" type="ORF">HF329_14970</name>
</gene>
<dbReference type="RefSeq" id="WP_168804855.1">
    <property type="nucleotide sequence ID" value="NZ_CP051205.1"/>
</dbReference>